<dbReference type="AlphaFoldDB" id="A0AAV4DN37"/>
<keyword evidence="2" id="KW-1185">Reference proteome</keyword>
<sequence>MLAVTKARQLAQVVLTTCRENTTGVHWRSFPPSVASSPRSCRSRFCVLITHQRPGLGCTRIHSLMRVTKNAQWKGRENNTLKLKLLRAEPANSTVWLKEIDFKKLHYNYLKRAH</sequence>
<evidence type="ECO:0000313" key="1">
    <source>
        <dbReference type="EMBL" id="GFO45435.1"/>
    </source>
</evidence>
<reference evidence="1 2" key="1">
    <citation type="journal article" date="2021" name="Elife">
        <title>Chloroplast acquisition without the gene transfer in kleptoplastic sea slugs, Plakobranchus ocellatus.</title>
        <authorList>
            <person name="Maeda T."/>
            <person name="Takahashi S."/>
            <person name="Yoshida T."/>
            <person name="Shimamura S."/>
            <person name="Takaki Y."/>
            <person name="Nagai Y."/>
            <person name="Toyoda A."/>
            <person name="Suzuki Y."/>
            <person name="Arimoto A."/>
            <person name="Ishii H."/>
            <person name="Satoh N."/>
            <person name="Nishiyama T."/>
            <person name="Hasebe M."/>
            <person name="Maruyama T."/>
            <person name="Minagawa J."/>
            <person name="Obokata J."/>
            <person name="Shigenobu S."/>
        </authorList>
    </citation>
    <scope>NUCLEOTIDE SEQUENCE [LARGE SCALE GENOMIC DNA]</scope>
</reference>
<evidence type="ECO:0000313" key="2">
    <source>
        <dbReference type="Proteomes" id="UP000735302"/>
    </source>
</evidence>
<protein>
    <recommendedName>
        <fullName evidence="3">39S ribosomal protein L33, mitochondrial</fullName>
    </recommendedName>
</protein>
<dbReference type="EMBL" id="BLXT01008059">
    <property type="protein sequence ID" value="GFO45435.1"/>
    <property type="molecule type" value="Genomic_DNA"/>
</dbReference>
<accession>A0AAV4DN37</accession>
<evidence type="ECO:0008006" key="3">
    <source>
        <dbReference type="Google" id="ProtNLM"/>
    </source>
</evidence>
<organism evidence="1 2">
    <name type="scientific">Plakobranchus ocellatus</name>
    <dbReference type="NCBI Taxonomy" id="259542"/>
    <lineage>
        <taxon>Eukaryota</taxon>
        <taxon>Metazoa</taxon>
        <taxon>Spiralia</taxon>
        <taxon>Lophotrochozoa</taxon>
        <taxon>Mollusca</taxon>
        <taxon>Gastropoda</taxon>
        <taxon>Heterobranchia</taxon>
        <taxon>Euthyneura</taxon>
        <taxon>Panpulmonata</taxon>
        <taxon>Sacoglossa</taxon>
        <taxon>Placobranchoidea</taxon>
        <taxon>Plakobranchidae</taxon>
        <taxon>Plakobranchus</taxon>
    </lineage>
</organism>
<dbReference type="Proteomes" id="UP000735302">
    <property type="component" value="Unassembled WGS sequence"/>
</dbReference>
<name>A0AAV4DN37_9GAST</name>
<proteinExistence type="predicted"/>
<gene>
    <name evidence="1" type="ORF">PoB_007194000</name>
</gene>
<comment type="caution">
    <text evidence="1">The sequence shown here is derived from an EMBL/GenBank/DDBJ whole genome shotgun (WGS) entry which is preliminary data.</text>
</comment>